<evidence type="ECO:0000313" key="2">
    <source>
        <dbReference type="Proteomes" id="UP000243217"/>
    </source>
</evidence>
<dbReference type="OrthoDB" id="77143at2759"/>
<name>A0A1V9ZSD5_9STRA</name>
<reference evidence="1 2" key="1">
    <citation type="journal article" date="2014" name="Genome Biol. Evol.">
        <title>The secreted proteins of Achlya hypogyna and Thraustotheca clavata identify the ancestral oomycete secretome and reveal gene acquisitions by horizontal gene transfer.</title>
        <authorList>
            <person name="Misner I."/>
            <person name="Blouin N."/>
            <person name="Leonard G."/>
            <person name="Richards T.A."/>
            <person name="Lane C.E."/>
        </authorList>
    </citation>
    <scope>NUCLEOTIDE SEQUENCE [LARGE SCALE GENOMIC DNA]</scope>
    <source>
        <strain evidence="1 2">ATCC 34112</strain>
    </source>
</reference>
<accession>A0A1V9ZSD5</accession>
<gene>
    <name evidence="1" type="ORF">THRCLA_05898</name>
</gene>
<proteinExistence type="predicted"/>
<dbReference type="AlphaFoldDB" id="A0A1V9ZSD5"/>
<keyword evidence="2" id="KW-1185">Reference proteome</keyword>
<protein>
    <submittedName>
        <fullName evidence="1">Uncharacterized protein</fullName>
    </submittedName>
</protein>
<dbReference type="EMBL" id="JNBS01001691">
    <property type="protein sequence ID" value="OQS00700.1"/>
    <property type="molecule type" value="Genomic_DNA"/>
</dbReference>
<sequence length="329" mass="37129">MELRKEKNFTTVGPTGLKSLLTTGLWNRIVKSESGIPLQDVLKEKEDFLQSPSETKHCVEESHAETLSSVSCATPLSKEETIEDFSTLSIENNTTLPCNDETIARLTKQNQFLVLLLRKVTGKVMQNRVDLTVQRHRIQDLEREHHAKTLRFEQTTQTAMGMGMAHLDALCEKDEEIESLSWQLKIANAKVSSLSKCLQTERQDNDTKLQNQALTIFQLEQQLNQLPNDSPSSSSENAYTKQLEAVVAHHVHETIKVEKRRFIDKEGRMDLGLLKMHLKSATFARSNKAPTTSTAKALQELDHLQAHLAARIQSHRDSLAQIDPIDADT</sequence>
<comment type="caution">
    <text evidence="1">The sequence shown here is derived from an EMBL/GenBank/DDBJ whole genome shotgun (WGS) entry which is preliminary data.</text>
</comment>
<organism evidence="1 2">
    <name type="scientific">Thraustotheca clavata</name>
    <dbReference type="NCBI Taxonomy" id="74557"/>
    <lineage>
        <taxon>Eukaryota</taxon>
        <taxon>Sar</taxon>
        <taxon>Stramenopiles</taxon>
        <taxon>Oomycota</taxon>
        <taxon>Saprolegniomycetes</taxon>
        <taxon>Saprolegniales</taxon>
        <taxon>Achlyaceae</taxon>
        <taxon>Thraustotheca</taxon>
    </lineage>
</organism>
<evidence type="ECO:0000313" key="1">
    <source>
        <dbReference type="EMBL" id="OQS00700.1"/>
    </source>
</evidence>
<dbReference type="Proteomes" id="UP000243217">
    <property type="component" value="Unassembled WGS sequence"/>
</dbReference>